<evidence type="ECO:0000259" key="1">
    <source>
        <dbReference type="PROSITE" id="PS50181"/>
    </source>
</evidence>
<name>A0A5C3N8S0_9AGAM</name>
<protein>
    <recommendedName>
        <fullName evidence="1">F-box domain-containing protein</fullName>
    </recommendedName>
</protein>
<dbReference type="InterPro" id="IPR001810">
    <property type="entry name" value="F-box_dom"/>
</dbReference>
<dbReference type="Pfam" id="PF00646">
    <property type="entry name" value="F-box"/>
    <property type="match status" value="1"/>
</dbReference>
<evidence type="ECO:0000313" key="3">
    <source>
        <dbReference type="Proteomes" id="UP000305948"/>
    </source>
</evidence>
<dbReference type="Proteomes" id="UP000305948">
    <property type="component" value="Unassembled WGS sequence"/>
</dbReference>
<dbReference type="PROSITE" id="PS50181">
    <property type="entry name" value="FBOX"/>
    <property type="match status" value="1"/>
</dbReference>
<dbReference type="InterPro" id="IPR036047">
    <property type="entry name" value="F-box-like_dom_sf"/>
</dbReference>
<proteinExistence type="predicted"/>
<evidence type="ECO:0000313" key="2">
    <source>
        <dbReference type="EMBL" id="TFK53227.1"/>
    </source>
</evidence>
<gene>
    <name evidence="2" type="ORF">OE88DRAFT_1734163</name>
</gene>
<feature type="domain" description="F-box" evidence="1">
    <location>
        <begin position="2"/>
        <end position="48"/>
    </location>
</feature>
<reference evidence="2 3" key="1">
    <citation type="journal article" date="2019" name="Nat. Ecol. Evol.">
        <title>Megaphylogeny resolves global patterns of mushroom evolution.</title>
        <authorList>
            <person name="Varga T."/>
            <person name="Krizsan K."/>
            <person name="Foldi C."/>
            <person name="Dima B."/>
            <person name="Sanchez-Garcia M."/>
            <person name="Sanchez-Ramirez S."/>
            <person name="Szollosi G.J."/>
            <person name="Szarkandi J.G."/>
            <person name="Papp V."/>
            <person name="Albert L."/>
            <person name="Andreopoulos W."/>
            <person name="Angelini C."/>
            <person name="Antonin V."/>
            <person name="Barry K.W."/>
            <person name="Bougher N.L."/>
            <person name="Buchanan P."/>
            <person name="Buyck B."/>
            <person name="Bense V."/>
            <person name="Catcheside P."/>
            <person name="Chovatia M."/>
            <person name="Cooper J."/>
            <person name="Damon W."/>
            <person name="Desjardin D."/>
            <person name="Finy P."/>
            <person name="Geml J."/>
            <person name="Haridas S."/>
            <person name="Hughes K."/>
            <person name="Justo A."/>
            <person name="Karasinski D."/>
            <person name="Kautmanova I."/>
            <person name="Kiss B."/>
            <person name="Kocsube S."/>
            <person name="Kotiranta H."/>
            <person name="LaButti K.M."/>
            <person name="Lechner B.E."/>
            <person name="Liimatainen K."/>
            <person name="Lipzen A."/>
            <person name="Lukacs Z."/>
            <person name="Mihaltcheva S."/>
            <person name="Morgado L.N."/>
            <person name="Niskanen T."/>
            <person name="Noordeloos M.E."/>
            <person name="Ohm R.A."/>
            <person name="Ortiz-Santana B."/>
            <person name="Ovrebo C."/>
            <person name="Racz N."/>
            <person name="Riley R."/>
            <person name="Savchenko A."/>
            <person name="Shiryaev A."/>
            <person name="Soop K."/>
            <person name="Spirin V."/>
            <person name="Szebenyi C."/>
            <person name="Tomsovsky M."/>
            <person name="Tulloss R.E."/>
            <person name="Uehling J."/>
            <person name="Grigoriev I.V."/>
            <person name="Vagvolgyi C."/>
            <person name="Papp T."/>
            <person name="Martin F.M."/>
            <person name="Miettinen O."/>
            <person name="Hibbett D.S."/>
            <person name="Nagy L.G."/>
        </authorList>
    </citation>
    <scope>NUCLEOTIDE SEQUENCE [LARGE SCALE GENOMIC DNA]</scope>
    <source>
        <strain evidence="2 3">OMC1185</strain>
    </source>
</reference>
<dbReference type="STRING" id="5364.A0A5C3N8S0"/>
<dbReference type="OrthoDB" id="2745718at2759"/>
<keyword evidence="3" id="KW-1185">Reference proteome</keyword>
<dbReference type="SUPFAM" id="SSF81383">
    <property type="entry name" value="F-box domain"/>
    <property type="match status" value="1"/>
</dbReference>
<dbReference type="SMART" id="SM00256">
    <property type="entry name" value="FBOX"/>
    <property type="match status" value="1"/>
</dbReference>
<dbReference type="EMBL" id="ML213508">
    <property type="protein sequence ID" value="TFK53227.1"/>
    <property type="molecule type" value="Genomic_DNA"/>
</dbReference>
<dbReference type="AlphaFoldDB" id="A0A5C3N8S0"/>
<organism evidence="2 3">
    <name type="scientific">Heliocybe sulcata</name>
    <dbReference type="NCBI Taxonomy" id="5364"/>
    <lineage>
        <taxon>Eukaryota</taxon>
        <taxon>Fungi</taxon>
        <taxon>Dikarya</taxon>
        <taxon>Basidiomycota</taxon>
        <taxon>Agaricomycotina</taxon>
        <taxon>Agaricomycetes</taxon>
        <taxon>Gloeophyllales</taxon>
        <taxon>Gloeophyllaceae</taxon>
        <taxon>Heliocybe</taxon>
    </lineage>
</organism>
<accession>A0A5C3N8S0</accession>
<sequence length="532" mass="60141">MNITLEDVPSELLIQVVSLLPFQDILNTRAVSRRFEVLIRTSVRLQYIVELGVAGYTDNPLERSFTEERLRMLLEHQAAWKSPQLHVANTIPIPGLGDYRKYDRGIYLRLDANAMPGFDTLDVFDLMSPDLPSWSIQTDFEFSNDCEVDPVQDLIILSHVSPVQQGSSFDISVLSLRHGTVHPRASFSPIRVGFQTWDMPLCTSVQLADDIVALSVYTHRFAHKFEVVILEWMTGAVKMRLPQPSDRVLRDFHLVSPHWLLVTSVTRYPGRLPAVDVYSLDRVASTAEDGSTPVPTHIATYELPSPRPEHVARIRINGNRSWNYHESSSHQGVLGCPFGISKLRSVVHVTLRVVEISSNLDVPDGRRQHVFDIFTPLSTFLGDTMTLKEGNSAEPLFVPWNAWGPRSTRWFRDLAAIHTASTNGCRVIWPDRVWDFNRVDNARDLSRGEAVLLSEDTQLSRIHKDPTILEAGNVFLEDVVSCLPYRETLIQPPSNLQGIWTTDRLIGWNITEEGIDVHFLEGVTLPPLCEST</sequence>